<evidence type="ECO:0000256" key="5">
    <source>
        <dbReference type="ARBA" id="ARBA00023237"/>
    </source>
</evidence>
<dbReference type="Pfam" id="PF01103">
    <property type="entry name" value="Omp85"/>
    <property type="match status" value="1"/>
</dbReference>
<dbReference type="InterPro" id="IPR010827">
    <property type="entry name" value="BamA/TamA_POTRA"/>
</dbReference>
<accession>A0A133NF94</accession>
<evidence type="ECO:0000256" key="3">
    <source>
        <dbReference type="ARBA" id="ARBA00022729"/>
    </source>
</evidence>
<dbReference type="Proteomes" id="UP000070401">
    <property type="component" value="Unassembled WGS sequence"/>
</dbReference>
<name>A0A133NF94_FUSNU</name>
<dbReference type="eggNOG" id="COG4775">
    <property type="taxonomic scope" value="Bacteria"/>
</dbReference>
<keyword evidence="8" id="KW-1185">Reference proteome</keyword>
<dbReference type="Gene3D" id="2.40.160.50">
    <property type="entry name" value="membrane protein fhac: a member of the omp85/tpsb transporter family"/>
    <property type="match status" value="1"/>
</dbReference>
<dbReference type="GO" id="GO:0019867">
    <property type="term" value="C:outer membrane"/>
    <property type="evidence" value="ECO:0007669"/>
    <property type="project" value="InterPro"/>
</dbReference>
<evidence type="ECO:0000256" key="1">
    <source>
        <dbReference type="ARBA" id="ARBA00004370"/>
    </source>
</evidence>
<dbReference type="STRING" id="1408287.GCA_000493815_00478"/>
<dbReference type="PROSITE" id="PS51779">
    <property type="entry name" value="POTRA"/>
    <property type="match status" value="3"/>
</dbReference>
<keyword evidence="2" id="KW-0812">Transmembrane</keyword>
<comment type="caution">
    <text evidence="7">The sequence shown here is derived from an EMBL/GenBank/DDBJ whole genome shotgun (WGS) entry which is preliminary data.</text>
</comment>
<evidence type="ECO:0000313" key="8">
    <source>
        <dbReference type="Proteomes" id="UP000070401"/>
    </source>
</evidence>
<dbReference type="Pfam" id="PF07244">
    <property type="entry name" value="POTRA"/>
    <property type="match status" value="4"/>
</dbReference>
<dbReference type="AlphaFoldDB" id="A0A133NF94"/>
<gene>
    <name evidence="7" type="ORF">HMPREF3221_02229</name>
</gene>
<keyword evidence="4" id="KW-0472">Membrane</keyword>
<comment type="subcellular location">
    <subcellularLocation>
        <location evidence="1">Membrane</location>
    </subcellularLocation>
</comment>
<evidence type="ECO:0000256" key="4">
    <source>
        <dbReference type="ARBA" id="ARBA00023136"/>
    </source>
</evidence>
<feature type="domain" description="POTRA" evidence="6">
    <location>
        <begin position="28"/>
        <end position="99"/>
    </location>
</feature>
<dbReference type="InterPro" id="IPR039910">
    <property type="entry name" value="D15-like"/>
</dbReference>
<keyword evidence="3" id="KW-0732">Signal</keyword>
<reference evidence="8" key="1">
    <citation type="submission" date="2016-01" db="EMBL/GenBank/DDBJ databases">
        <authorList>
            <person name="Mitreva M."/>
            <person name="Pepin K.H."/>
            <person name="Mihindukulasuriya K.A."/>
            <person name="Fulton R."/>
            <person name="Fronick C."/>
            <person name="O'Laughlin M."/>
            <person name="Miner T."/>
            <person name="Herter B."/>
            <person name="Rosa B.A."/>
            <person name="Cordes M."/>
            <person name="Tomlinson C."/>
            <person name="Wollam A."/>
            <person name="Palsikar V.B."/>
            <person name="Mardis E.R."/>
            <person name="Wilson R.K."/>
        </authorList>
    </citation>
    <scope>NUCLEOTIDE SEQUENCE [LARGE SCALE GENOMIC DNA]</scope>
    <source>
        <strain evidence="8">MJR7757B</strain>
    </source>
</reference>
<evidence type="ECO:0000313" key="7">
    <source>
        <dbReference type="EMBL" id="KXA14964.1"/>
    </source>
</evidence>
<sequence>MEEFEMKKILITFLFVISLTSFSTMVNLPIKSIEVVNNQQVPASLIKNTLKLKEGAKFSTEALLADFNALKETGYFEDVVLQPTSYDGGVRIVVDVVEKENVVDLLKEKGVAVNTLREDTDKSIVISSVKFIGNKRVTTSELLDITQLKAGEYFSRSRVEDAQRRLLATGKFSEVKPDAQVANGKMALSFEVVENQIVKNIVITGNHTIPTSTIMSALTTKPGSVQNYNNLREDRDKILGLYQAQGYTLVNITDMSTDENGTLHISIVEGIVRKIEVKKMVTKQKGNRRTPNDDVLKTKDYVIDREIEIQPGKIFNVKEYDATVDNLMRLGIFKNVKYEARSVPGDPEGIDLILLIDEDRTAELQGGVAYGSETGLMGTLSLKDSNWRGKNQEFGFTFEKSNKDYTGFALDFYDPWIKDTDRVSWGWGAYKTSYGDEDSELFHEIDTVGFKVNIGKGLGKNFRLSIGTKAEYIKEKHESGKFRKANNGKWYYQEKGRWKEIEGVDDKYWLWSVYPYISYDTRNNYLNPTSGVYGKFQVEGGYAGGYKSGNFGNVTLELRTYHRGLFKNNTFAYKVVGGIASNSTKESQKFWVGGGNSLRGYDGGFFKGSQKLVATIENRTQINDIIGFVVFADAGRAWKQNGRDPSYTRDNDHFGHNIGTTAGVGIRLNTPIGPLRFDFGWPVGHKMDDDGMKFYFNMGQSF</sequence>
<dbReference type="Gene3D" id="3.10.20.310">
    <property type="entry name" value="membrane protein fhac"/>
    <property type="match status" value="4"/>
</dbReference>
<proteinExistence type="predicted"/>
<feature type="domain" description="POTRA" evidence="6">
    <location>
        <begin position="124"/>
        <end position="195"/>
    </location>
</feature>
<feature type="domain" description="POTRA" evidence="6">
    <location>
        <begin position="196"/>
        <end position="270"/>
    </location>
</feature>
<dbReference type="PANTHER" id="PTHR12815">
    <property type="entry name" value="SORTING AND ASSEMBLY MACHINERY SAMM50 PROTEIN FAMILY MEMBER"/>
    <property type="match status" value="1"/>
</dbReference>
<organism evidence="7 8">
    <name type="scientific">Fusobacterium nucleatum</name>
    <dbReference type="NCBI Taxonomy" id="851"/>
    <lineage>
        <taxon>Bacteria</taxon>
        <taxon>Fusobacteriati</taxon>
        <taxon>Fusobacteriota</taxon>
        <taxon>Fusobacteriia</taxon>
        <taxon>Fusobacteriales</taxon>
        <taxon>Fusobacteriaceae</taxon>
        <taxon>Fusobacterium</taxon>
    </lineage>
</organism>
<keyword evidence="5" id="KW-0998">Cell outer membrane</keyword>
<evidence type="ECO:0000259" key="6">
    <source>
        <dbReference type="PROSITE" id="PS51779"/>
    </source>
</evidence>
<dbReference type="PANTHER" id="PTHR12815:SF47">
    <property type="entry name" value="TRANSLOCATION AND ASSEMBLY MODULE SUBUNIT TAMA"/>
    <property type="match status" value="1"/>
</dbReference>
<dbReference type="EMBL" id="LRPY01000241">
    <property type="protein sequence ID" value="KXA14964.1"/>
    <property type="molecule type" value="Genomic_DNA"/>
</dbReference>
<dbReference type="InterPro" id="IPR034746">
    <property type="entry name" value="POTRA"/>
</dbReference>
<dbReference type="InterPro" id="IPR000184">
    <property type="entry name" value="Bac_surfAg_D15"/>
</dbReference>
<evidence type="ECO:0000256" key="2">
    <source>
        <dbReference type="ARBA" id="ARBA00022692"/>
    </source>
</evidence>
<dbReference type="PATRIC" id="fig|851.8.peg.2249"/>
<protein>
    <submittedName>
        <fullName evidence="7">Outer membrane protein, OMP85 family</fullName>
    </submittedName>
</protein>